<dbReference type="NCBIfam" id="NF038262">
    <property type="entry name" value="SiaB_fam_kinase"/>
    <property type="match status" value="1"/>
</dbReference>
<proteinExistence type="predicted"/>
<keyword evidence="2" id="KW-1185">Reference proteome</keyword>
<evidence type="ECO:0008006" key="3">
    <source>
        <dbReference type="Google" id="ProtNLM"/>
    </source>
</evidence>
<dbReference type="InterPro" id="IPR046239">
    <property type="entry name" value="DUF6272"/>
</dbReference>
<evidence type="ECO:0000313" key="1">
    <source>
        <dbReference type="EMBL" id="QAZ67078.1"/>
    </source>
</evidence>
<dbReference type="RefSeq" id="WP_129351300.1">
    <property type="nucleotide sequence ID" value="NZ_CP026538.1"/>
</dbReference>
<organism evidence="1 2">
    <name type="scientific">Solidesulfovibrio carbinolicus</name>
    <dbReference type="NCBI Taxonomy" id="296842"/>
    <lineage>
        <taxon>Bacteria</taxon>
        <taxon>Pseudomonadati</taxon>
        <taxon>Thermodesulfobacteriota</taxon>
        <taxon>Desulfovibrionia</taxon>
        <taxon>Desulfovibrionales</taxon>
        <taxon>Desulfovibrionaceae</taxon>
        <taxon>Solidesulfovibrio</taxon>
    </lineage>
</organism>
<dbReference type="OrthoDB" id="5365713at2"/>
<dbReference type="Proteomes" id="UP000293296">
    <property type="component" value="Chromosome"/>
</dbReference>
<gene>
    <name evidence="1" type="ORF">C3Y92_07495</name>
</gene>
<name>A0A4P6HPJ1_9BACT</name>
<reference evidence="1 2" key="1">
    <citation type="submission" date="2018-02" db="EMBL/GenBank/DDBJ databases">
        <title>Genome sequence of Desulfovibrio carbinolicus DSM 3852.</title>
        <authorList>
            <person name="Wilbanks E."/>
            <person name="Skennerton C.T."/>
            <person name="Orphan V.J."/>
        </authorList>
    </citation>
    <scope>NUCLEOTIDE SEQUENCE [LARGE SCALE GENOMIC DNA]</scope>
    <source>
        <strain evidence="1 2">DSM 3852</strain>
    </source>
</reference>
<dbReference type="EMBL" id="CP026538">
    <property type="protein sequence ID" value="QAZ67078.1"/>
    <property type="molecule type" value="Genomic_DNA"/>
</dbReference>
<dbReference type="Pfam" id="PF19788">
    <property type="entry name" value="DUF6272"/>
    <property type="match status" value="1"/>
</dbReference>
<sequence length="182" mass="19888">MTGGPQFDKCREMLREGGVVLYFKGPVTQEVVEGLGSMIRRKVDFEIANRSRASQAFAVLVEQLQNVLHYAADAVDMATGRMASGELIIRLDPAGLCLSCGNLIAKDLGPRIRERIDALDGVDKEGLKALYKAARQKGPDDQSRGAGLGFLEMARRAVTPMRYDIEAVSDELAWFSLDVVIA</sequence>
<evidence type="ECO:0000313" key="2">
    <source>
        <dbReference type="Proteomes" id="UP000293296"/>
    </source>
</evidence>
<dbReference type="AlphaFoldDB" id="A0A4P6HPJ1"/>
<accession>A0A4P6HPJ1</accession>
<protein>
    <recommendedName>
        <fullName evidence="3">ATP-binding protein</fullName>
    </recommendedName>
</protein>
<dbReference type="KEGG" id="dcb:C3Y92_07495"/>